<protein>
    <submittedName>
        <fullName evidence="1">Uncharacterized protein</fullName>
    </submittedName>
</protein>
<keyword evidence="2" id="KW-1185">Reference proteome</keyword>
<evidence type="ECO:0000313" key="2">
    <source>
        <dbReference type="Proteomes" id="UP000790347"/>
    </source>
</evidence>
<reference evidence="1" key="2">
    <citation type="journal article" date="2022" name="Res Sq">
        <title>Comparative Genomics Reveals Insights into the Divergent Evolution of Astigmatic Mites and Household Pest Adaptations.</title>
        <authorList>
            <person name="Xiong Q."/>
            <person name="Wan A.T.-Y."/>
            <person name="Liu X.-Y."/>
            <person name="Fung C.S.-H."/>
            <person name="Xiao X."/>
            <person name="Malainual N."/>
            <person name="Hou J."/>
            <person name="Wang L."/>
            <person name="Wang M."/>
            <person name="Yang K."/>
            <person name="Cui Y."/>
            <person name="Leung E."/>
            <person name="Nong W."/>
            <person name="Shin S.-K."/>
            <person name="Au S."/>
            <person name="Jeong K.Y."/>
            <person name="Chew F.T."/>
            <person name="Hui J."/>
            <person name="Leung T.F."/>
            <person name="Tungtrongchitr A."/>
            <person name="Zhong N."/>
            <person name="Liu Z."/>
            <person name="Tsui S."/>
        </authorList>
    </citation>
    <scope>NUCLEOTIDE SEQUENCE</scope>
    <source>
        <strain evidence="1">Derf</strain>
        <tissue evidence="1">Whole organism</tissue>
    </source>
</reference>
<reference evidence="1" key="1">
    <citation type="submission" date="2013-05" db="EMBL/GenBank/DDBJ databases">
        <authorList>
            <person name="Yim A.K.Y."/>
            <person name="Chan T.F."/>
            <person name="Ji K.M."/>
            <person name="Liu X.Y."/>
            <person name="Zhou J.W."/>
            <person name="Li R.Q."/>
            <person name="Yang K.Y."/>
            <person name="Li J."/>
            <person name="Li M."/>
            <person name="Law P.T.W."/>
            <person name="Wu Y.L."/>
            <person name="Cai Z.L."/>
            <person name="Qin H."/>
            <person name="Bao Y."/>
            <person name="Leung R.K.K."/>
            <person name="Ng P.K.S."/>
            <person name="Zou J."/>
            <person name="Zhong X.J."/>
            <person name="Ran P.X."/>
            <person name="Zhong N.S."/>
            <person name="Liu Z.G."/>
            <person name="Tsui S.K.W."/>
        </authorList>
    </citation>
    <scope>NUCLEOTIDE SEQUENCE</scope>
    <source>
        <strain evidence="1">Derf</strain>
        <tissue evidence="1">Whole organism</tissue>
    </source>
</reference>
<proteinExistence type="predicted"/>
<dbReference type="AlphaFoldDB" id="A0A922HVA7"/>
<gene>
    <name evidence="1" type="ORF">DERF_010975</name>
</gene>
<evidence type="ECO:0000313" key="1">
    <source>
        <dbReference type="EMBL" id="KAH9506233.1"/>
    </source>
</evidence>
<sequence length="195" mass="22327">MEKSTRIFKPGGWDARSDMVLDKIIKCYMTRSDTTDIDISEAGHLIPIRVDSVIYCPPTAIADIHIASSHQIPGKCQLAKIEEIHRMMVGYIARSCFDDYREGKERELKEQIAGQPLFDRGFHISQDHQKNHGMAAAHVCDELDIDDQQMVQIEKSAVRILQQPRVQLRKDSDVCGHKKKVTSEKYCWPHVIKNI</sequence>
<comment type="caution">
    <text evidence="1">The sequence shown here is derived from an EMBL/GenBank/DDBJ whole genome shotgun (WGS) entry which is preliminary data.</text>
</comment>
<dbReference type="Proteomes" id="UP000790347">
    <property type="component" value="Unassembled WGS sequence"/>
</dbReference>
<dbReference type="EMBL" id="ASGP02000005">
    <property type="protein sequence ID" value="KAH9506233.1"/>
    <property type="molecule type" value="Genomic_DNA"/>
</dbReference>
<accession>A0A922HVA7</accession>
<organism evidence="1 2">
    <name type="scientific">Dermatophagoides farinae</name>
    <name type="common">American house dust mite</name>
    <dbReference type="NCBI Taxonomy" id="6954"/>
    <lineage>
        <taxon>Eukaryota</taxon>
        <taxon>Metazoa</taxon>
        <taxon>Ecdysozoa</taxon>
        <taxon>Arthropoda</taxon>
        <taxon>Chelicerata</taxon>
        <taxon>Arachnida</taxon>
        <taxon>Acari</taxon>
        <taxon>Acariformes</taxon>
        <taxon>Sarcoptiformes</taxon>
        <taxon>Astigmata</taxon>
        <taxon>Psoroptidia</taxon>
        <taxon>Analgoidea</taxon>
        <taxon>Pyroglyphidae</taxon>
        <taxon>Dermatophagoidinae</taxon>
        <taxon>Dermatophagoides</taxon>
    </lineage>
</organism>
<name>A0A922HVA7_DERFA</name>